<evidence type="ECO:0000256" key="2">
    <source>
        <dbReference type="ARBA" id="ARBA00022771"/>
    </source>
</evidence>
<evidence type="ECO:0000256" key="4">
    <source>
        <dbReference type="PROSITE-ProRule" id="PRU00042"/>
    </source>
</evidence>
<feature type="domain" description="C2H2-type" evidence="7">
    <location>
        <begin position="417"/>
        <end position="445"/>
    </location>
</feature>
<dbReference type="CDD" id="cd06257">
    <property type="entry name" value="DnaJ"/>
    <property type="match status" value="1"/>
</dbReference>
<evidence type="ECO:0000259" key="6">
    <source>
        <dbReference type="PROSITE" id="PS50076"/>
    </source>
</evidence>
<sequence length="487" mass="55130">MPRPKCHYETLGLEVGSATSSQIKKAYRALAIQFHPDKNPNDPDGTIAEKFLAVQNAYETLSDPNERAWYDEHREAILNGWEAGAGEEQEGGSGSRPWYVVDVQPHMVPGCYKGFSGDDKGSFFGVYDAIFRSVDEGEREGRRLETNGIDDIPAPRPPFGTSPSSPWVEVDAFYRSWESFVTGLSFAHADKYDTREAPDRRVRRAMEDENRKARKTARKERTEEVVSLIAFVKRKDPRVKRRKEEMELEKAAKAVADMEASARKKAETKRAKEAWKEEMEAEAAAEEDRIVREGKFRLADEDSGDERRGRGNKKKKGKGGKNAARGKGKKKRGKKGRQFVHDFSSEEEAEGTRDSDNGKADAKENKTSKKEKGTALSDKEIQEEKSSAKDKSLAPEEILGITETKTISDEDEEEEIFYCPACDKYFKSKGQLTNHKRSKKCKEKWKIYEKKLEREVEEEIDKMALDDILNQDGSSVHSSDENDDTSA</sequence>
<dbReference type="PANTHER" id="PTHR44029:SF1">
    <property type="entry name" value="DNAJ HOMOLOG SUBFAMILY C MEMBER 21"/>
    <property type="match status" value="1"/>
</dbReference>
<dbReference type="AlphaFoldDB" id="A0A7S1G209"/>
<keyword evidence="3" id="KW-0862">Zinc</keyword>
<dbReference type="PRINTS" id="PR00625">
    <property type="entry name" value="JDOMAIN"/>
</dbReference>
<keyword evidence="2 4" id="KW-0863">Zinc-finger</keyword>
<dbReference type="Pfam" id="PF21884">
    <property type="entry name" value="ZUO1-like_ZHD"/>
    <property type="match status" value="1"/>
</dbReference>
<dbReference type="PANTHER" id="PTHR44029">
    <property type="entry name" value="DNAJ HOMOLOG SUBFAMILY C MEMBER 21"/>
    <property type="match status" value="1"/>
</dbReference>
<name>A0A7S1G209_9STRA</name>
<evidence type="ECO:0000256" key="1">
    <source>
        <dbReference type="ARBA" id="ARBA00022723"/>
    </source>
</evidence>
<dbReference type="SMART" id="SM00271">
    <property type="entry name" value="DnaJ"/>
    <property type="match status" value="1"/>
</dbReference>
<dbReference type="Pfam" id="PF00226">
    <property type="entry name" value="DnaJ"/>
    <property type="match status" value="1"/>
</dbReference>
<keyword evidence="1" id="KW-0479">Metal-binding</keyword>
<protein>
    <recommendedName>
        <fullName evidence="9">J domain-containing protein</fullName>
    </recommendedName>
</protein>
<dbReference type="Gene3D" id="1.10.287.110">
    <property type="entry name" value="DnaJ domain"/>
    <property type="match status" value="1"/>
</dbReference>
<dbReference type="InterPro" id="IPR036236">
    <property type="entry name" value="Znf_C2H2_sf"/>
</dbReference>
<dbReference type="Gene3D" id="3.30.160.60">
    <property type="entry name" value="Classic Zinc Finger"/>
    <property type="match status" value="1"/>
</dbReference>
<dbReference type="SUPFAM" id="SSF57667">
    <property type="entry name" value="beta-beta-alpha zinc fingers"/>
    <property type="match status" value="1"/>
</dbReference>
<dbReference type="InterPro" id="IPR022755">
    <property type="entry name" value="Znf_C2H2_jaz"/>
</dbReference>
<feature type="compositionally biased region" description="Basic and acidic residues" evidence="5">
    <location>
        <begin position="286"/>
        <end position="309"/>
    </location>
</feature>
<dbReference type="Pfam" id="PF12171">
    <property type="entry name" value="zf-C2H2_jaz"/>
    <property type="match status" value="1"/>
</dbReference>
<dbReference type="PROSITE" id="PS50076">
    <property type="entry name" value="DNAJ_2"/>
    <property type="match status" value="1"/>
</dbReference>
<evidence type="ECO:0000256" key="5">
    <source>
        <dbReference type="SAM" id="MobiDB-lite"/>
    </source>
</evidence>
<feature type="compositionally biased region" description="Basic residues" evidence="5">
    <location>
        <begin position="310"/>
        <end position="338"/>
    </location>
</feature>
<feature type="domain" description="J" evidence="6">
    <location>
        <begin position="6"/>
        <end position="74"/>
    </location>
</feature>
<organism evidence="8">
    <name type="scientific">Corethron hystrix</name>
    <dbReference type="NCBI Taxonomy" id="216773"/>
    <lineage>
        <taxon>Eukaryota</taxon>
        <taxon>Sar</taxon>
        <taxon>Stramenopiles</taxon>
        <taxon>Ochrophyta</taxon>
        <taxon>Bacillariophyta</taxon>
        <taxon>Coscinodiscophyceae</taxon>
        <taxon>Corethrophycidae</taxon>
        <taxon>Corethrales</taxon>
        <taxon>Corethraceae</taxon>
        <taxon>Corethron</taxon>
    </lineage>
</organism>
<dbReference type="InterPro" id="IPR001623">
    <property type="entry name" value="DnaJ_domain"/>
</dbReference>
<feature type="region of interest" description="Disordered" evidence="5">
    <location>
        <begin position="468"/>
        <end position="487"/>
    </location>
</feature>
<feature type="compositionally biased region" description="Basic and acidic residues" evidence="5">
    <location>
        <begin position="242"/>
        <end position="252"/>
    </location>
</feature>
<evidence type="ECO:0008006" key="9">
    <source>
        <dbReference type="Google" id="ProtNLM"/>
    </source>
</evidence>
<dbReference type="SUPFAM" id="SSF46565">
    <property type="entry name" value="Chaperone J-domain"/>
    <property type="match status" value="1"/>
</dbReference>
<evidence type="ECO:0000313" key="8">
    <source>
        <dbReference type="EMBL" id="CAD8902315.1"/>
    </source>
</evidence>
<dbReference type="EMBL" id="HBFR01040373">
    <property type="protein sequence ID" value="CAD8902315.1"/>
    <property type="molecule type" value="Transcribed_RNA"/>
</dbReference>
<dbReference type="PROSITE" id="PS50157">
    <property type="entry name" value="ZINC_FINGER_C2H2_2"/>
    <property type="match status" value="1"/>
</dbReference>
<dbReference type="InterPro" id="IPR051964">
    <property type="entry name" value="Chaperone_stress_response"/>
</dbReference>
<feature type="compositionally biased region" description="Basic and acidic residues" evidence="5">
    <location>
        <begin position="260"/>
        <end position="278"/>
    </location>
</feature>
<dbReference type="InterPro" id="IPR013087">
    <property type="entry name" value="Znf_C2H2_type"/>
</dbReference>
<dbReference type="InterPro" id="IPR036869">
    <property type="entry name" value="J_dom_sf"/>
</dbReference>
<dbReference type="InterPro" id="IPR054076">
    <property type="entry name" value="ZUO1-like_ZHD"/>
</dbReference>
<proteinExistence type="predicted"/>
<evidence type="ECO:0000259" key="7">
    <source>
        <dbReference type="PROSITE" id="PS50157"/>
    </source>
</evidence>
<dbReference type="GO" id="GO:0008270">
    <property type="term" value="F:zinc ion binding"/>
    <property type="evidence" value="ECO:0007669"/>
    <property type="project" value="UniProtKB-KW"/>
</dbReference>
<accession>A0A7S1G209</accession>
<evidence type="ECO:0000256" key="3">
    <source>
        <dbReference type="ARBA" id="ARBA00022833"/>
    </source>
</evidence>
<feature type="region of interest" description="Disordered" evidence="5">
    <location>
        <begin position="239"/>
        <end position="406"/>
    </location>
</feature>
<dbReference type="GO" id="GO:0005737">
    <property type="term" value="C:cytoplasm"/>
    <property type="evidence" value="ECO:0007669"/>
    <property type="project" value="TreeGrafter"/>
</dbReference>
<feature type="compositionally biased region" description="Basic and acidic residues" evidence="5">
    <location>
        <begin position="339"/>
        <end position="394"/>
    </location>
</feature>
<reference evidence="8" key="1">
    <citation type="submission" date="2021-01" db="EMBL/GenBank/DDBJ databases">
        <authorList>
            <person name="Corre E."/>
            <person name="Pelletier E."/>
            <person name="Niang G."/>
            <person name="Scheremetjew M."/>
            <person name="Finn R."/>
            <person name="Kale V."/>
            <person name="Holt S."/>
            <person name="Cochrane G."/>
            <person name="Meng A."/>
            <person name="Brown T."/>
            <person name="Cohen L."/>
        </authorList>
    </citation>
    <scope>NUCLEOTIDE SEQUENCE</scope>
    <source>
        <strain evidence="8">308</strain>
    </source>
</reference>
<gene>
    <name evidence="8" type="ORF">CHYS00102_LOCUS29534</name>
</gene>